<accession>A0ABR9DUA3</accession>
<keyword evidence="14" id="KW-1185">Reference proteome</keyword>
<evidence type="ECO:0000259" key="12">
    <source>
        <dbReference type="Pfam" id="PF08245"/>
    </source>
</evidence>
<dbReference type="PROSITE" id="PS01012">
    <property type="entry name" value="FOLYLPOLYGLU_SYNT_2"/>
    <property type="match status" value="1"/>
</dbReference>
<dbReference type="PROSITE" id="PS01011">
    <property type="entry name" value="FOLYLPOLYGLU_SYNT_1"/>
    <property type="match status" value="1"/>
</dbReference>
<dbReference type="EMBL" id="JACZDF010000004">
    <property type="protein sequence ID" value="MBD9699595.1"/>
    <property type="molecule type" value="Genomic_DNA"/>
</dbReference>
<keyword evidence="5 10" id="KW-0547">Nucleotide-binding</keyword>
<dbReference type="SUPFAM" id="SSF53623">
    <property type="entry name" value="MurD-like peptide ligases, catalytic domain"/>
    <property type="match status" value="1"/>
</dbReference>
<feature type="domain" description="Mur ligase C-terminal" evidence="11">
    <location>
        <begin position="314"/>
        <end position="432"/>
    </location>
</feature>
<evidence type="ECO:0000256" key="5">
    <source>
        <dbReference type="ARBA" id="ARBA00022741"/>
    </source>
</evidence>
<feature type="domain" description="Mur ligase central" evidence="12">
    <location>
        <begin position="58"/>
        <end position="288"/>
    </location>
</feature>
<keyword evidence="6 10" id="KW-0067">ATP-binding</keyword>
<reference evidence="13 14" key="1">
    <citation type="submission" date="2020-09" db="EMBL/GenBank/DDBJ databases">
        <title>Flavimobilis rhizosphaerae sp. nov., isolated from rhizosphere soil of Spartina alterniflora.</title>
        <authorList>
            <person name="Hanqin C."/>
        </authorList>
    </citation>
    <scope>NUCLEOTIDE SEQUENCE [LARGE SCALE GENOMIC DNA]</scope>
    <source>
        <strain evidence="13 14">GY 10621</strain>
    </source>
</reference>
<dbReference type="Gene3D" id="3.90.190.20">
    <property type="entry name" value="Mur ligase, C-terminal domain"/>
    <property type="match status" value="1"/>
</dbReference>
<comment type="catalytic activity">
    <reaction evidence="9">
        <text>(6S)-5,6,7,8-tetrahydrofolyl-(gamma-L-Glu)(n) + L-glutamate + ATP = (6S)-5,6,7,8-tetrahydrofolyl-(gamma-L-Glu)(n+1) + ADP + phosphate + H(+)</text>
        <dbReference type="Rhea" id="RHEA:10580"/>
        <dbReference type="Rhea" id="RHEA-COMP:14738"/>
        <dbReference type="Rhea" id="RHEA-COMP:14740"/>
        <dbReference type="ChEBI" id="CHEBI:15378"/>
        <dbReference type="ChEBI" id="CHEBI:29985"/>
        <dbReference type="ChEBI" id="CHEBI:30616"/>
        <dbReference type="ChEBI" id="CHEBI:43474"/>
        <dbReference type="ChEBI" id="CHEBI:141005"/>
        <dbReference type="ChEBI" id="CHEBI:456216"/>
        <dbReference type="EC" id="6.3.2.17"/>
    </reaction>
</comment>
<evidence type="ECO:0000256" key="8">
    <source>
        <dbReference type="ARBA" id="ARBA00030592"/>
    </source>
</evidence>
<evidence type="ECO:0000256" key="9">
    <source>
        <dbReference type="ARBA" id="ARBA00047493"/>
    </source>
</evidence>
<comment type="caution">
    <text evidence="13">The sequence shown here is derived from an EMBL/GenBank/DDBJ whole genome shotgun (WGS) entry which is preliminary data.</text>
</comment>
<evidence type="ECO:0000259" key="11">
    <source>
        <dbReference type="Pfam" id="PF02875"/>
    </source>
</evidence>
<comment type="similarity">
    <text evidence="1 10">Belongs to the folylpolyglutamate synthase family.</text>
</comment>
<evidence type="ECO:0000256" key="4">
    <source>
        <dbReference type="ARBA" id="ARBA00022723"/>
    </source>
</evidence>
<dbReference type="SUPFAM" id="SSF53244">
    <property type="entry name" value="MurD-like peptide ligases, peptide-binding domain"/>
    <property type="match status" value="1"/>
</dbReference>
<evidence type="ECO:0000256" key="7">
    <source>
        <dbReference type="ARBA" id="ARBA00022842"/>
    </source>
</evidence>
<dbReference type="InterPro" id="IPR013221">
    <property type="entry name" value="Mur_ligase_cen"/>
</dbReference>
<dbReference type="EC" id="6.3.2.17" evidence="2"/>
<evidence type="ECO:0000256" key="1">
    <source>
        <dbReference type="ARBA" id="ARBA00008276"/>
    </source>
</evidence>
<protein>
    <recommendedName>
        <fullName evidence="2">tetrahydrofolate synthase</fullName>
        <ecNumber evidence="2">6.3.2.17</ecNumber>
    </recommendedName>
    <alternativeName>
        <fullName evidence="8">Tetrahydrofolylpolyglutamate synthase</fullName>
    </alternativeName>
</protein>
<dbReference type="InterPro" id="IPR018109">
    <property type="entry name" value="Folylpolyglutamate_synth_CS"/>
</dbReference>
<keyword evidence="3 10" id="KW-0436">Ligase</keyword>
<organism evidence="13 14">
    <name type="scientific">Flavimobilis rhizosphaerae</name>
    <dbReference type="NCBI Taxonomy" id="2775421"/>
    <lineage>
        <taxon>Bacteria</taxon>
        <taxon>Bacillati</taxon>
        <taxon>Actinomycetota</taxon>
        <taxon>Actinomycetes</taxon>
        <taxon>Micrococcales</taxon>
        <taxon>Jonesiaceae</taxon>
        <taxon>Flavimobilis</taxon>
    </lineage>
</organism>
<name>A0ABR9DUA3_9MICO</name>
<keyword evidence="7" id="KW-0460">Magnesium</keyword>
<dbReference type="InterPro" id="IPR036615">
    <property type="entry name" value="Mur_ligase_C_dom_sf"/>
</dbReference>
<dbReference type="Gene3D" id="3.40.1190.10">
    <property type="entry name" value="Mur-like, catalytic domain"/>
    <property type="match status" value="1"/>
</dbReference>
<dbReference type="InterPro" id="IPR001645">
    <property type="entry name" value="Folylpolyglutamate_synth"/>
</dbReference>
<dbReference type="PIRSF" id="PIRSF001563">
    <property type="entry name" value="Folylpolyglu_synth"/>
    <property type="match status" value="1"/>
</dbReference>
<dbReference type="Proteomes" id="UP000642107">
    <property type="component" value="Unassembled WGS sequence"/>
</dbReference>
<dbReference type="InterPro" id="IPR036565">
    <property type="entry name" value="Mur-like_cat_sf"/>
</dbReference>
<dbReference type="RefSeq" id="WP_192280097.1">
    <property type="nucleotide sequence ID" value="NZ_JACZDF010000004.1"/>
</dbReference>
<gene>
    <name evidence="13" type="ORF">IGS67_08855</name>
</gene>
<dbReference type="Pfam" id="PF08245">
    <property type="entry name" value="Mur_ligase_M"/>
    <property type="match status" value="1"/>
</dbReference>
<sequence>MAKDTQVDDGRSPELAGVYAEIIGRNPEHDFEPTLGRVERVCELLGDPQRAFRTIHLTGTNGKTSTARMIESLVREQGLRTGRFTSPHLTSITERIAIDGEPVTEQRFVEIFRDVEPYVRMVDDESVAAGGPRLSFFEVLTVMAFAAFADAPVDVAIIEVGLGGSWDSTNVVDAEVAVLTPVAIDHERWLGHSVAEIARTKAGIIKDGATVVVAEQPEDAEREIVDAAAARGARLVREGLELEVVQQRMAVGGQLLDLRTPGGLYTEIYLPLHGAHQAHNALLALAAVEALVTGGAALPAGIVEAGFAAATSPGRLEVLRSSPTIIVDAAHNPAGAEALVRALEETFGLTRVVAVVAILADKDAEGILSVLEPHVDELVVTEVHSVRATPAEELGTLAEDIFGEDRVHVLPDLASALDTAATLAESEDTVGVGAGAGVVVAGSVILAAEARILLGRP</sequence>
<dbReference type="PANTHER" id="PTHR11136:SF0">
    <property type="entry name" value="DIHYDROFOLATE SYNTHETASE-RELATED"/>
    <property type="match status" value="1"/>
</dbReference>
<evidence type="ECO:0000256" key="6">
    <source>
        <dbReference type="ARBA" id="ARBA00022840"/>
    </source>
</evidence>
<dbReference type="Pfam" id="PF02875">
    <property type="entry name" value="Mur_ligase_C"/>
    <property type="match status" value="1"/>
</dbReference>
<evidence type="ECO:0000256" key="2">
    <source>
        <dbReference type="ARBA" id="ARBA00013025"/>
    </source>
</evidence>
<evidence type="ECO:0000256" key="3">
    <source>
        <dbReference type="ARBA" id="ARBA00022598"/>
    </source>
</evidence>
<evidence type="ECO:0000256" key="10">
    <source>
        <dbReference type="PIRNR" id="PIRNR001563"/>
    </source>
</evidence>
<evidence type="ECO:0000313" key="14">
    <source>
        <dbReference type="Proteomes" id="UP000642107"/>
    </source>
</evidence>
<dbReference type="InterPro" id="IPR004101">
    <property type="entry name" value="Mur_ligase_C"/>
</dbReference>
<proteinExistence type="inferred from homology"/>
<keyword evidence="4" id="KW-0479">Metal-binding</keyword>
<evidence type="ECO:0000313" key="13">
    <source>
        <dbReference type="EMBL" id="MBD9699595.1"/>
    </source>
</evidence>
<dbReference type="PANTHER" id="PTHR11136">
    <property type="entry name" value="FOLYLPOLYGLUTAMATE SYNTHASE-RELATED"/>
    <property type="match status" value="1"/>
</dbReference>
<dbReference type="NCBIfam" id="TIGR01499">
    <property type="entry name" value="folC"/>
    <property type="match status" value="1"/>
</dbReference>